<dbReference type="PANTHER" id="PTHR43776">
    <property type="entry name" value="TRANSPORT ATP-BINDING PROTEIN"/>
    <property type="match status" value="1"/>
</dbReference>
<dbReference type="SUPFAM" id="SSF52540">
    <property type="entry name" value="P-loop containing nucleoside triphosphate hydrolases"/>
    <property type="match status" value="2"/>
</dbReference>
<keyword evidence="4 6" id="KW-0067">ATP-binding</keyword>
<dbReference type="InterPro" id="IPR003439">
    <property type="entry name" value="ABC_transporter-like_ATP-bd"/>
</dbReference>
<comment type="similarity">
    <text evidence="1">Belongs to the ABC transporter superfamily.</text>
</comment>
<protein>
    <submittedName>
        <fullName evidence="6">ABC transporter ATP-binding protein</fullName>
    </submittedName>
</protein>
<dbReference type="NCBIfam" id="NF007739">
    <property type="entry name" value="PRK10419.1"/>
    <property type="match status" value="2"/>
</dbReference>
<dbReference type="InterPro" id="IPR003593">
    <property type="entry name" value="AAA+_ATPase"/>
</dbReference>
<evidence type="ECO:0000256" key="4">
    <source>
        <dbReference type="ARBA" id="ARBA00022840"/>
    </source>
</evidence>
<evidence type="ECO:0000313" key="7">
    <source>
        <dbReference type="Proteomes" id="UP000319769"/>
    </source>
</evidence>
<dbReference type="OrthoDB" id="3169708at2"/>
<dbReference type="PANTHER" id="PTHR43776:SF7">
    <property type="entry name" value="D,D-DIPEPTIDE TRANSPORT ATP-BINDING PROTEIN DDPF-RELATED"/>
    <property type="match status" value="1"/>
</dbReference>
<reference evidence="6" key="1">
    <citation type="submission" date="2019-09" db="EMBL/GenBank/DDBJ databases">
        <authorList>
            <person name="Teo W.F.A."/>
            <person name="Duangmal K."/>
        </authorList>
    </citation>
    <scope>NUCLEOTIDE SEQUENCE [LARGE SCALE GENOMIC DNA]</scope>
    <source>
        <strain evidence="6">K81G1</strain>
    </source>
</reference>
<dbReference type="PROSITE" id="PS50893">
    <property type="entry name" value="ABC_TRANSPORTER_2"/>
    <property type="match status" value="2"/>
</dbReference>
<feature type="domain" description="ABC transporter" evidence="5">
    <location>
        <begin position="6"/>
        <end position="255"/>
    </location>
</feature>
<dbReference type="CDD" id="cd03257">
    <property type="entry name" value="ABC_NikE_OppD_transporters"/>
    <property type="match status" value="2"/>
</dbReference>
<dbReference type="SMART" id="SM00382">
    <property type="entry name" value="AAA"/>
    <property type="match status" value="2"/>
</dbReference>
<dbReference type="NCBIfam" id="TIGR01727">
    <property type="entry name" value="oligo_HPY"/>
    <property type="match status" value="2"/>
</dbReference>
<dbReference type="InterPro" id="IPR027417">
    <property type="entry name" value="P-loop_NTPase"/>
</dbReference>
<keyword evidence="3" id="KW-0547">Nucleotide-binding</keyword>
<evidence type="ECO:0000256" key="1">
    <source>
        <dbReference type="ARBA" id="ARBA00005417"/>
    </source>
</evidence>
<dbReference type="InterPro" id="IPR013563">
    <property type="entry name" value="Oligopep_ABC_C"/>
</dbReference>
<evidence type="ECO:0000256" key="2">
    <source>
        <dbReference type="ARBA" id="ARBA00022448"/>
    </source>
</evidence>
<dbReference type="EMBL" id="VMNW02000006">
    <property type="protein sequence ID" value="KAA9164940.1"/>
    <property type="molecule type" value="Genomic_DNA"/>
</dbReference>
<dbReference type="GO" id="GO:0015833">
    <property type="term" value="P:peptide transport"/>
    <property type="evidence" value="ECO:0007669"/>
    <property type="project" value="InterPro"/>
</dbReference>
<evidence type="ECO:0000256" key="3">
    <source>
        <dbReference type="ARBA" id="ARBA00022741"/>
    </source>
</evidence>
<proteinExistence type="inferred from homology"/>
<dbReference type="GO" id="GO:0005524">
    <property type="term" value="F:ATP binding"/>
    <property type="evidence" value="ECO:0007669"/>
    <property type="project" value="UniProtKB-KW"/>
</dbReference>
<dbReference type="InterPro" id="IPR017871">
    <property type="entry name" value="ABC_transporter-like_CS"/>
</dbReference>
<feature type="domain" description="ABC transporter" evidence="5">
    <location>
        <begin position="371"/>
        <end position="610"/>
    </location>
</feature>
<dbReference type="Gene3D" id="3.40.50.300">
    <property type="entry name" value="P-loop containing nucleotide triphosphate hydrolases"/>
    <property type="match status" value="2"/>
</dbReference>
<dbReference type="Proteomes" id="UP000319769">
    <property type="component" value="Unassembled WGS sequence"/>
</dbReference>
<dbReference type="NCBIfam" id="NF008453">
    <property type="entry name" value="PRK11308.1"/>
    <property type="match status" value="2"/>
</dbReference>
<dbReference type="InterPro" id="IPR050319">
    <property type="entry name" value="ABC_transp_ATP-bind"/>
</dbReference>
<dbReference type="GO" id="GO:0016887">
    <property type="term" value="F:ATP hydrolysis activity"/>
    <property type="evidence" value="ECO:0007669"/>
    <property type="project" value="InterPro"/>
</dbReference>
<gene>
    <name evidence="6" type="ORF">FPZ12_006710</name>
</gene>
<accession>A0A5N0VIF0</accession>
<dbReference type="AlphaFoldDB" id="A0A5N0VIF0"/>
<keyword evidence="2" id="KW-0813">Transport</keyword>
<dbReference type="PROSITE" id="PS00211">
    <property type="entry name" value="ABC_TRANSPORTER_1"/>
    <property type="match status" value="2"/>
</dbReference>
<keyword evidence="7" id="KW-1185">Reference proteome</keyword>
<dbReference type="FunFam" id="3.40.50.300:FF:000016">
    <property type="entry name" value="Oligopeptide ABC transporter ATP-binding component"/>
    <property type="match status" value="2"/>
</dbReference>
<evidence type="ECO:0000313" key="6">
    <source>
        <dbReference type="EMBL" id="KAA9164940.1"/>
    </source>
</evidence>
<sequence>MSAPVFELESLTVRFDGRSGPVDAVRDLSLRVDAGEVLAVVGESGAGKTSAFLSVLGLQPAGRPSGRALLNGQDLITASESDLARLRGSEVSVIFQDALAALNPVMTIGSQIAEAIQVHRPRLPSEETWLRAVELLDLVGISAPTERADQYPHQLSGGMRQRVMIAIAIANEPGLVIADEPTTALDVTIQAQVLDVLQRIHDRTDSAVVFVTHDLGIVAGIADRVAVMYGGRLVEIGATEEIFYRSRHPYTRSLLACLPRLDAEGRERELYQIAGSLPANPAAVTGCVFHPRCPVAALPGPCATELPELTPDKPRQDVGRVSTSHVSACHYAGEIDNLLPSFASETGSRKTRSETGAPIIVATEITKHFPMKKAGLARGRALVRAVDGVSFEICEGSTLGLVGESGSGKSTVANLLTRLLKPDTGDVLIREKSVQEMSGRELRHLSKTVQFVFQDPFSSLNPQMTVGDILAEPLKLNGMWTRRSGPARISEALQLVGLDPMTAHRNPKSFSGGQRQRIGIARALITKPDVVVLDEPVSALDVSVRAGILNLLMELQNELGVSYLFVAHDLAVVRHISDRVAVMYLGKIVEEGDVDTLYTTPAHPYTVALLSSAPIPDPRVERARKRVTLLGEQPSPANPPSGCRFRTRCWKAQDVCAEIAPSLNELKDGRTVACHFPEPAEVRADGPGSNFERSA</sequence>
<organism evidence="6 7">
    <name type="scientific">Amycolatopsis acidicola</name>
    <dbReference type="NCBI Taxonomy" id="2596893"/>
    <lineage>
        <taxon>Bacteria</taxon>
        <taxon>Bacillati</taxon>
        <taxon>Actinomycetota</taxon>
        <taxon>Actinomycetes</taxon>
        <taxon>Pseudonocardiales</taxon>
        <taxon>Pseudonocardiaceae</taxon>
        <taxon>Amycolatopsis</taxon>
    </lineage>
</organism>
<dbReference type="GO" id="GO:0055085">
    <property type="term" value="P:transmembrane transport"/>
    <property type="evidence" value="ECO:0007669"/>
    <property type="project" value="UniProtKB-ARBA"/>
</dbReference>
<evidence type="ECO:0000259" key="5">
    <source>
        <dbReference type="PROSITE" id="PS50893"/>
    </source>
</evidence>
<dbReference type="Pfam" id="PF00005">
    <property type="entry name" value="ABC_tran"/>
    <property type="match status" value="2"/>
</dbReference>
<dbReference type="Pfam" id="PF08352">
    <property type="entry name" value="oligo_HPY"/>
    <property type="match status" value="2"/>
</dbReference>
<comment type="caution">
    <text evidence="6">The sequence shown here is derived from an EMBL/GenBank/DDBJ whole genome shotgun (WGS) entry which is preliminary data.</text>
</comment>
<name>A0A5N0VIF0_9PSEU</name>
<dbReference type="RefSeq" id="WP_144746593.1">
    <property type="nucleotide sequence ID" value="NZ_VMNW02000006.1"/>
</dbReference>